<organism evidence="2 3">
    <name type="scientific">Leucocoprinus birnbaumii</name>
    <dbReference type="NCBI Taxonomy" id="56174"/>
    <lineage>
        <taxon>Eukaryota</taxon>
        <taxon>Fungi</taxon>
        <taxon>Dikarya</taxon>
        <taxon>Basidiomycota</taxon>
        <taxon>Agaricomycotina</taxon>
        <taxon>Agaricomycetes</taxon>
        <taxon>Agaricomycetidae</taxon>
        <taxon>Agaricales</taxon>
        <taxon>Agaricineae</taxon>
        <taxon>Agaricaceae</taxon>
        <taxon>Leucocoprinus</taxon>
    </lineage>
</organism>
<feature type="signal peptide" evidence="1">
    <location>
        <begin position="1"/>
        <end position="20"/>
    </location>
</feature>
<evidence type="ECO:0000313" key="2">
    <source>
        <dbReference type="EMBL" id="KAJ3576638.1"/>
    </source>
</evidence>
<dbReference type="EMBL" id="JANIEX010000007">
    <property type="protein sequence ID" value="KAJ3576638.1"/>
    <property type="molecule type" value="Genomic_DNA"/>
</dbReference>
<sequence length="67" mass="7130">MHFRSVFIFAAAAFFTIAQASPIPVAVPEAVAIADTTTSSDIETFVDAPSASGDTKVEERGCRFFCI</sequence>
<keyword evidence="3" id="KW-1185">Reference proteome</keyword>
<proteinExistence type="predicted"/>
<gene>
    <name evidence="2" type="ORF">NP233_g270</name>
</gene>
<protein>
    <submittedName>
        <fullName evidence="2">Uncharacterized protein</fullName>
    </submittedName>
</protein>
<feature type="chain" id="PRO_5042280010" evidence="1">
    <location>
        <begin position="21"/>
        <end position="67"/>
    </location>
</feature>
<dbReference type="Proteomes" id="UP001213000">
    <property type="component" value="Unassembled WGS sequence"/>
</dbReference>
<accession>A0AAD5Z0E2</accession>
<reference evidence="2" key="1">
    <citation type="submission" date="2022-07" db="EMBL/GenBank/DDBJ databases">
        <title>Genome Sequence of Leucocoprinus birnbaumii.</title>
        <authorList>
            <person name="Buettner E."/>
        </authorList>
    </citation>
    <scope>NUCLEOTIDE SEQUENCE</scope>
    <source>
        <strain evidence="2">VT141</strain>
    </source>
</reference>
<keyword evidence="1" id="KW-0732">Signal</keyword>
<evidence type="ECO:0000313" key="3">
    <source>
        <dbReference type="Proteomes" id="UP001213000"/>
    </source>
</evidence>
<evidence type="ECO:0000256" key="1">
    <source>
        <dbReference type="SAM" id="SignalP"/>
    </source>
</evidence>
<comment type="caution">
    <text evidence="2">The sequence shown here is derived from an EMBL/GenBank/DDBJ whole genome shotgun (WGS) entry which is preliminary data.</text>
</comment>
<name>A0AAD5Z0E2_9AGAR</name>
<dbReference type="AlphaFoldDB" id="A0AAD5Z0E2"/>